<dbReference type="PANTHER" id="PTHR43788:SF8">
    <property type="entry name" value="DNA-BINDING PROTEIN SMUBP-2"/>
    <property type="match status" value="1"/>
</dbReference>
<dbReference type="RefSeq" id="WP_104482197.1">
    <property type="nucleotide sequence ID" value="NZ_CP154825.1"/>
</dbReference>
<keyword evidence="11" id="KW-1185">Reference proteome</keyword>
<evidence type="ECO:0000256" key="2">
    <source>
        <dbReference type="ARBA" id="ARBA00022741"/>
    </source>
</evidence>
<dbReference type="EMBL" id="PTIX01000022">
    <property type="protein sequence ID" value="PPK64018.1"/>
    <property type="molecule type" value="Genomic_DNA"/>
</dbReference>
<reference evidence="10 11" key="1">
    <citation type="submission" date="2018-02" db="EMBL/GenBank/DDBJ databases">
        <title>Genomic Encyclopedia of Archaeal and Bacterial Type Strains, Phase II (KMG-II): from individual species to whole genera.</title>
        <authorList>
            <person name="Goeker M."/>
        </authorList>
    </citation>
    <scope>NUCLEOTIDE SEQUENCE [LARGE SCALE GENOMIC DNA]</scope>
    <source>
        <strain evidence="10 11">YU 961-1</strain>
    </source>
</reference>
<dbReference type="InterPro" id="IPR027417">
    <property type="entry name" value="P-loop_NTPase"/>
</dbReference>
<accession>A0A2S6GFL9</accession>
<keyword evidence="2" id="KW-0547">Nucleotide-binding</keyword>
<keyword evidence="3" id="KW-0378">Hydrolase</keyword>
<evidence type="ECO:0000256" key="4">
    <source>
        <dbReference type="ARBA" id="ARBA00022806"/>
    </source>
</evidence>
<comment type="caution">
    <text evidence="10">The sequence shown here is derived from an EMBL/GenBank/DDBJ whole genome shotgun (WGS) entry which is preliminary data.</text>
</comment>
<evidence type="ECO:0000256" key="5">
    <source>
        <dbReference type="ARBA" id="ARBA00022840"/>
    </source>
</evidence>
<dbReference type="PANTHER" id="PTHR43788">
    <property type="entry name" value="DNA2/NAM7 HELICASE FAMILY MEMBER"/>
    <property type="match status" value="1"/>
</dbReference>
<dbReference type="GO" id="GO:0043139">
    <property type="term" value="F:5'-3' DNA helicase activity"/>
    <property type="evidence" value="ECO:0007669"/>
    <property type="project" value="TreeGrafter"/>
</dbReference>
<feature type="coiled-coil region" evidence="6">
    <location>
        <begin position="331"/>
        <end position="386"/>
    </location>
</feature>
<proteinExistence type="inferred from homology"/>
<evidence type="ECO:0000256" key="1">
    <source>
        <dbReference type="ARBA" id="ARBA00007913"/>
    </source>
</evidence>
<evidence type="ECO:0000259" key="9">
    <source>
        <dbReference type="Pfam" id="PF13087"/>
    </source>
</evidence>
<dbReference type="SUPFAM" id="SSF52540">
    <property type="entry name" value="P-loop containing nucleoside triphosphate hydrolases"/>
    <property type="match status" value="1"/>
</dbReference>
<feature type="compositionally biased region" description="Low complexity" evidence="7">
    <location>
        <begin position="862"/>
        <end position="875"/>
    </location>
</feature>
<dbReference type="AlphaFoldDB" id="A0A2S6GFL9"/>
<evidence type="ECO:0000259" key="8">
    <source>
        <dbReference type="Pfam" id="PF13086"/>
    </source>
</evidence>
<evidence type="ECO:0000313" key="11">
    <source>
        <dbReference type="Proteomes" id="UP000239203"/>
    </source>
</evidence>
<keyword evidence="4" id="KW-0347">Helicase</keyword>
<evidence type="ECO:0000313" key="10">
    <source>
        <dbReference type="EMBL" id="PPK64018.1"/>
    </source>
</evidence>
<gene>
    <name evidence="10" type="ORF">CLV40_1229</name>
</gene>
<dbReference type="Gene3D" id="3.40.50.300">
    <property type="entry name" value="P-loop containing nucleotide triphosphate hydrolases"/>
    <property type="match status" value="2"/>
</dbReference>
<evidence type="ECO:0000256" key="6">
    <source>
        <dbReference type="SAM" id="Coils"/>
    </source>
</evidence>
<comment type="similarity">
    <text evidence="1">Belongs to the DNA2/NAM7 helicase family.</text>
</comment>
<feature type="domain" description="DNA2/NAM7 helicase-like C-terminal" evidence="9">
    <location>
        <begin position="527"/>
        <end position="701"/>
    </location>
</feature>
<name>A0A2S6GFL9_9PSEU</name>
<dbReference type="Pfam" id="PF13086">
    <property type="entry name" value="AAA_11"/>
    <property type="match status" value="1"/>
</dbReference>
<dbReference type="InterPro" id="IPR041677">
    <property type="entry name" value="DNA2/NAM7_AAA_11"/>
</dbReference>
<dbReference type="InterPro" id="IPR050534">
    <property type="entry name" value="Coronavir_polyprotein_1ab"/>
</dbReference>
<sequence>MSRAAATGMRDALTAEITSLRRTGAAAAPRAELASGRATGGARYACALVSWPPDLSADGALVARAGGGGPWVPVSEVVVDGAEVRLACAAELGAGPVFVRADPARSAVALRSALDAAVGSGLAPVLLGERPGVTGEAPDAAEVTTGFDKLNLAQRRALTRALGSDLAFVWGPPGTGKTDVLARVVEGSLRRGQTVLLTAPTAVAVDHALERICDLIGTLPGFDEGLVRRLGPAAVPSLVRRHGAAVDTERVLARLSAPLAARAGGLRERQREVAARLRDREAADAAHARVVAADGVLARHHGKRRAVVTFLTTVDSELAAVDARLAEADAKLFAERRADRLRVERADLTARRAAGLTDLAAVDAAIARARGELAELRSVAAQAVARAGGASVRALRAAADGIADKVRRVDAELAGLPKRVLDNCRLVAMTTQRGHLGGLPVVPDVVVVDEAGMVDLPTAVRLASQAEQRVVFAGDTRQLPPAPACLVDRHASTQDRALVRRWLARDVFRAAGAVDEDGQATDDPRLARLGTQYRMRPAISALVNAVAYPDGPTRTGRSDVSSVARSRVLGAPLVLVDTSGHTPASTYRDQLHAALVRECVGRLEHEGVLPWREPRAALAAITPYRTQARVLDAYLREHLGPRFAGVADTVHRYQGDQRPVVILDTVAGPFYSGTGKDSATCRLVNVALSRAQDHLVVVANVDRLRATLPGDSEMHALLDHLRVNAERLPVEELVPVRTADQPPSAGPAFVPAAEVDEAVALDIGRAADRVEIYSPEPAAARVAAFAPALREAASRGVPVRLFTPRPPAAEDAGWEVVASATVREPLVITDNTLWHPPFDLLAATAADAPALRMESAVACTTARPRPAPVPAQRVAARTHRPPPRENTPSAARSTELRP</sequence>
<feature type="region of interest" description="Disordered" evidence="7">
    <location>
        <begin position="862"/>
        <end position="898"/>
    </location>
</feature>
<evidence type="ECO:0000256" key="3">
    <source>
        <dbReference type="ARBA" id="ARBA00022801"/>
    </source>
</evidence>
<keyword evidence="6" id="KW-0175">Coiled coil</keyword>
<dbReference type="GO" id="GO:0005524">
    <property type="term" value="F:ATP binding"/>
    <property type="evidence" value="ECO:0007669"/>
    <property type="project" value="UniProtKB-KW"/>
</dbReference>
<dbReference type="CDD" id="cd00138">
    <property type="entry name" value="PLDc_SF"/>
    <property type="match status" value="1"/>
</dbReference>
<protein>
    <submittedName>
        <fullName evidence="10">AAA domain-containing protein</fullName>
    </submittedName>
</protein>
<keyword evidence="5" id="KW-0067">ATP-binding</keyword>
<organism evidence="10 11">
    <name type="scientific">Actinokineospora auranticolor</name>
    <dbReference type="NCBI Taxonomy" id="155976"/>
    <lineage>
        <taxon>Bacteria</taxon>
        <taxon>Bacillati</taxon>
        <taxon>Actinomycetota</taxon>
        <taxon>Actinomycetes</taxon>
        <taxon>Pseudonocardiales</taxon>
        <taxon>Pseudonocardiaceae</taxon>
        <taxon>Actinokineospora</taxon>
    </lineage>
</organism>
<evidence type="ECO:0000256" key="7">
    <source>
        <dbReference type="SAM" id="MobiDB-lite"/>
    </source>
</evidence>
<feature type="domain" description="DNA2/NAM7 helicase helicase" evidence="8">
    <location>
        <begin position="149"/>
        <end position="481"/>
    </location>
</feature>
<dbReference type="Pfam" id="PF13087">
    <property type="entry name" value="AAA_12"/>
    <property type="match status" value="1"/>
</dbReference>
<dbReference type="GO" id="GO:0016787">
    <property type="term" value="F:hydrolase activity"/>
    <property type="evidence" value="ECO:0007669"/>
    <property type="project" value="UniProtKB-KW"/>
</dbReference>
<dbReference type="InterPro" id="IPR047187">
    <property type="entry name" value="SF1_C_Upf1"/>
</dbReference>
<dbReference type="Proteomes" id="UP000239203">
    <property type="component" value="Unassembled WGS sequence"/>
</dbReference>
<dbReference type="InterPro" id="IPR041679">
    <property type="entry name" value="DNA2/NAM7-like_C"/>
</dbReference>
<dbReference type="CDD" id="cd18808">
    <property type="entry name" value="SF1_C_Upf1"/>
    <property type="match status" value="1"/>
</dbReference>